<keyword evidence="6" id="KW-0594">Phospholipid biosynthesis</keyword>
<organism evidence="10 11">
    <name type="scientific">Astathelohania contejeani</name>
    <dbReference type="NCBI Taxonomy" id="164912"/>
    <lineage>
        <taxon>Eukaryota</taxon>
        <taxon>Fungi</taxon>
        <taxon>Fungi incertae sedis</taxon>
        <taxon>Microsporidia</taxon>
        <taxon>Astathelohaniidae</taxon>
        <taxon>Astathelohania</taxon>
    </lineage>
</organism>
<evidence type="ECO:0000313" key="10">
    <source>
        <dbReference type="EMBL" id="KAF7683002.1"/>
    </source>
</evidence>
<evidence type="ECO:0000256" key="5">
    <source>
        <dbReference type="ARBA" id="ARBA00023098"/>
    </source>
</evidence>
<dbReference type="Pfam" id="PF01467">
    <property type="entry name" value="CTP_transf_like"/>
    <property type="match status" value="1"/>
</dbReference>
<evidence type="ECO:0000256" key="8">
    <source>
        <dbReference type="ARBA" id="ARBA00026101"/>
    </source>
</evidence>
<dbReference type="InterPro" id="IPR014729">
    <property type="entry name" value="Rossmann-like_a/b/a_fold"/>
</dbReference>
<evidence type="ECO:0000313" key="11">
    <source>
        <dbReference type="Proteomes" id="UP001516464"/>
    </source>
</evidence>
<evidence type="ECO:0000256" key="1">
    <source>
        <dbReference type="ARBA" id="ARBA00010101"/>
    </source>
</evidence>
<dbReference type="GO" id="GO:0016779">
    <property type="term" value="F:nucleotidyltransferase activity"/>
    <property type="evidence" value="ECO:0007669"/>
    <property type="project" value="UniProtKB-KW"/>
</dbReference>
<dbReference type="InterPro" id="IPR004821">
    <property type="entry name" value="Cyt_trans-like"/>
</dbReference>
<dbReference type="Gene3D" id="3.40.50.620">
    <property type="entry name" value="HUPs"/>
    <property type="match status" value="1"/>
</dbReference>
<evidence type="ECO:0000256" key="2">
    <source>
        <dbReference type="ARBA" id="ARBA00022516"/>
    </source>
</evidence>
<accession>A0ABQ7HXU8</accession>
<evidence type="ECO:0000256" key="7">
    <source>
        <dbReference type="ARBA" id="ARBA00023264"/>
    </source>
</evidence>
<dbReference type="PANTHER" id="PTHR10739">
    <property type="entry name" value="CYTIDYLYLTRANSFERASE"/>
    <property type="match status" value="1"/>
</dbReference>
<keyword evidence="4 10" id="KW-0548">Nucleotidyltransferase</keyword>
<keyword evidence="3" id="KW-0808">Transferase</keyword>
<proteinExistence type="inferred from homology"/>
<keyword evidence="2" id="KW-0444">Lipid biosynthesis</keyword>
<dbReference type="EMBL" id="SBIQ01000144">
    <property type="protein sequence ID" value="KAF7683002.1"/>
    <property type="molecule type" value="Genomic_DNA"/>
</dbReference>
<feature type="domain" description="Cytidyltransferase-like" evidence="9">
    <location>
        <begin position="40"/>
        <end position="172"/>
    </location>
</feature>
<dbReference type="InterPro" id="IPR041723">
    <property type="entry name" value="CCT"/>
</dbReference>
<evidence type="ECO:0000259" key="9">
    <source>
        <dbReference type="Pfam" id="PF01467"/>
    </source>
</evidence>
<protein>
    <recommendedName>
        <fullName evidence="8">choline-phosphate cytidylyltransferase</fullName>
        <ecNumber evidence="8">2.7.7.15</ecNumber>
    </recommendedName>
</protein>
<evidence type="ECO:0000256" key="3">
    <source>
        <dbReference type="ARBA" id="ARBA00022679"/>
    </source>
</evidence>
<dbReference type="PANTHER" id="PTHR10739:SF13">
    <property type="entry name" value="CHOLINE-PHOSPHATE CYTIDYLYLTRANSFERASE"/>
    <property type="match status" value="1"/>
</dbReference>
<evidence type="ECO:0000256" key="4">
    <source>
        <dbReference type="ARBA" id="ARBA00022695"/>
    </source>
</evidence>
<dbReference type="InterPro" id="IPR045049">
    <property type="entry name" value="Pcy1-like"/>
</dbReference>
<gene>
    <name evidence="10" type="primary">PCYT1B</name>
    <name evidence="10" type="ORF">TCON_1788</name>
</gene>
<dbReference type="Proteomes" id="UP001516464">
    <property type="component" value="Unassembled WGS sequence"/>
</dbReference>
<dbReference type="SUPFAM" id="SSF52374">
    <property type="entry name" value="Nucleotidylyl transferase"/>
    <property type="match status" value="1"/>
</dbReference>
<comment type="similarity">
    <text evidence="1">Belongs to the cytidylyltransferase family.</text>
</comment>
<keyword evidence="11" id="KW-1185">Reference proteome</keyword>
<name>A0ABQ7HXU8_9MICR</name>
<reference evidence="10 11" key="1">
    <citation type="submission" date="2019-01" db="EMBL/GenBank/DDBJ databases">
        <title>Genomes sequencing and comparative genomics of infectious freshwater microsporidia, Cucumispora dikerogammari and Thelohania contejeani.</title>
        <authorList>
            <person name="Cormier A."/>
            <person name="Giraud I."/>
            <person name="Wattier R."/>
            <person name="Teixeira M."/>
            <person name="Grandjean F."/>
            <person name="Rigaud T."/>
            <person name="Cordaux R."/>
        </authorList>
    </citation>
    <scope>NUCLEOTIDE SEQUENCE [LARGE SCALE GENOMIC DNA]</scope>
    <source>
        <strain evidence="10">T1</strain>
        <tissue evidence="10">Spores</tissue>
    </source>
</reference>
<keyword evidence="7" id="KW-1208">Phospholipid metabolism</keyword>
<evidence type="ECO:0000256" key="6">
    <source>
        <dbReference type="ARBA" id="ARBA00023209"/>
    </source>
</evidence>
<comment type="caution">
    <text evidence="10">The sequence shown here is derived from an EMBL/GenBank/DDBJ whole genome shotgun (WGS) entry which is preliminary data.</text>
</comment>
<sequence length="270" mass="31621">MEAEFEWVEPNYIDSETFKYSEIPTIRKYKVPKNRPVRIYCDGIYDLFHYGHARSLKQAKYLFDNVILVVGIPEDSETVSRKGKVVMTAEERIESLQHCRYVDEIIAGAPWVITPEFIELHSIDYVAHDDAPYLAVDENGKVIGDIYAFLKDNNRFIPVRRTEGISTTGLITRIVREYEEHVRRNLARGVSSSDLNLGFVMETRLRLEKELDEFKRGVKVELSVAMDYWEKRSQELLASFLEKFNKKNNNKIIKGMLKMFEKRNKNVQKK</sequence>
<keyword evidence="5" id="KW-0443">Lipid metabolism</keyword>
<dbReference type="CDD" id="cd02174">
    <property type="entry name" value="CCT"/>
    <property type="match status" value="1"/>
</dbReference>
<dbReference type="EC" id="2.7.7.15" evidence="8"/>
<dbReference type="NCBIfam" id="TIGR00125">
    <property type="entry name" value="cyt_tran_rel"/>
    <property type="match status" value="1"/>
</dbReference>